<evidence type="ECO:0000313" key="1">
    <source>
        <dbReference type="EMBL" id="JAD51814.1"/>
    </source>
</evidence>
<protein>
    <submittedName>
        <fullName evidence="1">Uncharacterized protein</fullName>
    </submittedName>
</protein>
<dbReference type="EMBL" id="GBRH01246081">
    <property type="protein sequence ID" value="JAD51814.1"/>
    <property type="molecule type" value="Transcribed_RNA"/>
</dbReference>
<proteinExistence type="predicted"/>
<reference evidence="1" key="2">
    <citation type="journal article" date="2015" name="Data Brief">
        <title>Shoot transcriptome of the giant reed, Arundo donax.</title>
        <authorList>
            <person name="Barrero R.A."/>
            <person name="Guerrero F.D."/>
            <person name="Moolhuijzen P."/>
            <person name="Goolsby J.A."/>
            <person name="Tidwell J."/>
            <person name="Bellgard S.E."/>
            <person name="Bellgard M.I."/>
        </authorList>
    </citation>
    <scope>NUCLEOTIDE SEQUENCE</scope>
    <source>
        <tissue evidence="1">Shoot tissue taken approximately 20 cm above the soil surface</tissue>
    </source>
</reference>
<organism evidence="1">
    <name type="scientific">Arundo donax</name>
    <name type="common">Giant reed</name>
    <name type="synonym">Donax arundinaceus</name>
    <dbReference type="NCBI Taxonomy" id="35708"/>
    <lineage>
        <taxon>Eukaryota</taxon>
        <taxon>Viridiplantae</taxon>
        <taxon>Streptophyta</taxon>
        <taxon>Embryophyta</taxon>
        <taxon>Tracheophyta</taxon>
        <taxon>Spermatophyta</taxon>
        <taxon>Magnoliopsida</taxon>
        <taxon>Liliopsida</taxon>
        <taxon>Poales</taxon>
        <taxon>Poaceae</taxon>
        <taxon>PACMAD clade</taxon>
        <taxon>Arundinoideae</taxon>
        <taxon>Arundineae</taxon>
        <taxon>Arundo</taxon>
    </lineage>
</organism>
<name>A0A0A9AJD8_ARUDO</name>
<reference evidence="1" key="1">
    <citation type="submission" date="2014-09" db="EMBL/GenBank/DDBJ databases">
        <authorList>
            <person name="Magalhaes I.L.F."/>
            <person name="Oliveira U."/>
            <person name="Santos F.R."/>
            <person name="Vidigal T.H.D.A."/>
            <person name="Brescovit A.D."/>
            <person name="Santos A.J."/>
        </authorList>
    </citation>
    <scope>NUCLEOTIDE SEQUENCE</scope>
    <source>
        <tissue evidence="1">Shoot tissue taken approximately 20 cm above the soil surface</tissue>
    </source>
</reference>
<dbReference type="AlphaFoldDB" id="A0A0A9AJD8"/>
<sequence length="52" mass="5695">MSLGSPPLSSASSLQQVTSSLYPELACPQARKIGKNIMLPCNIQNFLRVTFR</sequence>
<accession>A0A0A9AJD8</accession>